<evidence type="ECO:0000256" key="4">
    <source>
        <dbReference type="ARBA" id="ARBA00023004"/>
    </source>
</evidence>
<dbReference type="SUPFAM" id="SSF48264">
    <property type="entry name" value="Cytochrome P450"/>
    <property type="match status" value="1"/>
</dbReference>
<evidence type="ECO:0000313" key="6">
    <source>
        <dbReference type="EMBL" id="KAK3011707.1"/>
    </source>
</evidence>
<accession>A0AA88VP38</accession>
<dbReference type="PANTHER" id="PTHR47947">
    <property type="entry name" value="CYTOCHROME P450 82C3-RELATED"/>
    <property type="match status" value="1"/>
</dbReference>
<keyword evidence="7" id="KW-1185">Reference proteome</keyword>
<protein>
    <recommendedName>
        <fullName evidence="8">Cytochrome P450</fullName>
    </recommendedName>
</protein>
<dbReference type="PANTHER" id="PTHR47947:SF24">
    <property type="entry name" value="ISOFLAVONE 2'-HYDROXYLASE-LIKE"/>
    <property type="match status" value="1"/>
</dbReference>
<keyword evidence="5" id="KW-0503">Monooxygenase</keyword>
<evidence type="ECO:0000256" key="3">
    <source>
        <dbReference type="ARBA" id="ARBA00023002"/>
    </source>
</evidence>
<dbReference type="EMBL" id="JAVXUP010001435">
    <property type="protein sequence ID" value="KAK3011707.1"/>
    <property type="molecule type" value="Genomic_DNA"/>
</dbReference>
<sequence length="155" mass="17856">MEEAKRFQDIVLEISRVGAASAVGDFLPIMRWFGNKGAEKLMEIHEKRDRFMQDLIQGHRERKFDASSKRREKTMIEVLLSLHATEPEYYTDKTIRGLIVILKKAQSEIDNHVGQHRLIAESDVGELPYLNCIVRETLQMSPPTPLLVPHESSEE</sequence>
<name>A0AA88VP38_9ASTE</name>
<evidence type="ECO:0000256" key="1">
    <source>
        <dbReference type="ARBA" id="ARBA00022617"/>
    </source>
</evidence>
<keyword evidence="3" id="KW-0560">Oxidoreductase</keyword>
<evidence type="ECO:0000313" key="7">
    <source>
        <dbReference type="Proteomes" id="UP001188597"/>
    </source>
</evidence>
<reference evidence="6" key="1">
    <citation type="submission" date="2022-12" db="EMBL/GenBank/DDBJ databases">
        <title>Draft genome assemblies for two species of Escallonia (Escalloniales).</title>
        <authorList>
            <person name="Chanderbali A."/>
            <person name="Dervinis C."/>
            <person name="Anghel I."/>
            <person name="Soltis D."/>
            <person name="Soltis P."/>
            <person name="Zapata F."/>
        </authorList>
    </citation>
    <scope>NUCLEOTIDE SEQUENCE</scope>
    <source>
        <strain evidence="6">UCBG64.0493</strain>
        <tissue evidence="6">Leaf</tissue>
    </source>
</reference>
<proteinExistence type="predicted"/>
<comment type="caution">
    <text evidence="6">The sequence shown here is derived from an EMBL/GenBank/DDBJ whole genome shotgun (WGS) entry which is preliminary data.</text>
</comment>
<keyword evidence="2" id="KW-0479">Metal-binding</keyword>
<evidence type="ECO:0000256" key="2">
    <source>
        <dbReference type="ARBA" id="ARBA00022723"/>
    </source>
</evidence>
<dbReference type="GO" id="GO:0020037">
    <property type="term" value="F:heme binding"/>
    <property type="evidence" value="ECO:0007669"/>
    <property type="project" value="InterPro"/>
</dbReference>
<dbReference type="GO" id="GO:0004497">
    <property type="term" value="F:monooxygenase activity"/>
    <property type="evidence" value="ECO:0007669"/>
    <property type="project" value="UniProtKB-KW"/>
</dbReference>
<dbReference type="Gene3D" id="1.10.630.10">
    <property type="entry name" value="Cytochrome P450"/>
    <property type="match status" value="2"/>
</dbReference>
<keyword evidence="4" id="KW-0408">Iron</keyword>
<organism evidence="6 7">
    <name type="scientific">Escallonia herrerae</name>
    <dbReference type="NCBI Taxonomy" id="1293975"/>
    <lineage>
        <taxon>Eukaryota</taxon>
        <taxon>Viridiplantae</taxon>
        <taxon>Streptophyta</taxon>
        <taxon>Embryophyta</taxon>
        <taxon>Tracheophyta</taxon>
        <taxon>Spermatophyta</taxon>
        <taxon>Magnoliopsida</taxon>
        <taxon>eudicotyledons</taxon>
        <taxon>Gunneridae</taxon>
        <taxon>Pentapetalae</taxon>
        <taxon>asterids</taxon>
        <taxon>campanulids</taxon>
        <taxon>Escalloniales</taxon>
        <taxon>Escalloniaceae</taxon>
        <taxon>Escallonia</taxon>
    </lineage>
</organism>
<keyword evidence="1" id="KW-0349">Heme</keyword>
<dbReference type="AlphaFoldDB" id="A0AA88VP38"/>
<dbReference type="GO" id="GO:0016705">
    <property type="term" value="F:oxidoreductase activity, acting on paired donors, with incorporation or reduction of molecular oxygen"/>
    <property type="evidence" value="ECO:0007669"/>
    <property type="project" value="InterPro"/>
</dbReference>
<dbReference type="GO" id="GO:0005506">
    <property type="term" value="F:iron ion binding"/>
    <property type="evidence" value="ECO:0007669"/>
    <property type="project" value="InterPro"/>
</dbReference>
<dbReference type="Proteomes" id="UP001188597">
    <property type="component" value="Unassembled WGS sequence"/>
</dbReference>
<gene>
    <name evidence="6" type="ORF">RJ639_011657</name>
</gene>
<dbReference type="InterPro" id="IPR036396">
    <property type="entry name" value="Cyt_P450_sf"/>
</dbReference>
<dbReference type="InterPro" id="IPR001128">
    <property type="entry name" value="Cyt_P450"/>
</dbReference>
<evidence type="ECO:0000256" key="5">
    <source>
        <dbReference type="ARBA" id="ARBA00023033"/>
    </source>
</evidence>
<dbReference type="InterPro" id="IPR050651">
    <property type="entry name" value="Plant_Cytochrome_P450_Monoox"/>
</dbReference>
<evidence type="ECO:0008006" key="8">
    <source>
        <dbReference type="Google" id="ProtNLM"/>
    </source>
</evidence>
<dbReference type="Pfam" id="PF00067">
    <property type="entry name" value="p450"/>
    <property type="match status" value="1"/>
</dbReference>